<dbReference type="RefSeq" id="XP_009529793.1">
    <property type="nucleotide sequence ID" value="XM_009531498.1"/>
</dbReference>
<evidence type="ECO:0000313" key="2">
    <source>
        <dbReference type="EMBL" id="EGZ16044.1"/>
    </source>
</evidence>
<dbReference type="KEGG" id="psoj:PHYSODRAFT_507596"/>
<organism evidence="2 3">
    <name type="scientific">Phytophthora sojae (strain P6497)</name>
    <name type="common">Soybean stem and root rot agent</name>
    <name type="synonym">Phytophthora megasperma f. sp. glycines</name>
    <dbReference type="NCBI Taxonomy" id="1094619"/>
    <lineage>
        <taxon>Eukaryota</taxon>
        <taxon>Sar</taxon>
        <taxon>Stramenopiles</taxon>
        <taxon>Oomycota</taxon>
        <taxon>Peronosporomycetes</taxon>
        <taxon>Peronosporales</taxon>
        <taxon>Peronosporaceae</taxon>
        <taxon>Phytophthora</taxon>
    </lineage>
</organism>
<feature type="compositionally biased region" description="Basic residues" evidence="1">
    <location>
        <begin position="78"/>
        <end position="91"/>
    </location>
</feature>
<dbReference type="InParanoid" id="G4ZMS4"/>
<protein>
    <submittedName>
        <fullName evidence="2">Uncharacterized protein</fullName>
    </submittedName>
</protein>
<dbReference type="OMA" id="QHMENEE"/>
<dbReference type="EMBL" id="JH159155">
    <property type="protein sequence ID" value="EGZ16044.1"/>
    <property type="molecule type" value="Genomic_DNA"/>
</dbReference>
<evidence type="ECO:0000256" key="1">
    <source>
        <dbReference type="SAM" id="MobiDB-lite"/>
    </source>
</evidence>
<reference evidence="2 3" key="1">
    <citation type="journal article" date="2006" name="Science">
        <title>Phytophthora genome sequences uncover evolutionary origins and mechanisms of pathogenesis.</title>
        <authorList>
            <person name="Tyler B.M."/>
            <person name="Tripathy S."/>
            <person name="Zhang X."/>
            <person name="Dehal P."/>
            <person name="Jiang R.H."/>
            <person name="Aerts A."/>
            <person name="Arredondo F.D."/>
            <person name="Baxter L."/>
            <person name="Bensasson D."/>
            <person name="Beynon J.L."/>
            <person name="Chapman J."/>
            <person name="Damasceno C.M."/>
            <person name="Dorrance A.E."/>
            <person name="Dou D."/>
            <person name="Dickerman A.W."/>
            <person name="Dubchak I.L."/>
            <person name="Garbelotto M."/>
            <person name="Gijzen M."/>
            <person name="Gordon S.G."/>
            <person name="Govers F."/>
            <person name="Grunwald N.J."/>
            <person name="Huang W."/>
            <person name="Ivors K.L."/>
            <person name="Jones R.W."/>
            <person name="Kamoun S."/>
            <person name="Krampis K."/>
            <person name="Lamour K.H."/>
            <person name="Lee M.K."/>
            <person name="McDonald W.H."/>
            <person name="Medina M."/>
            <person name="Meijer H.J."/>
            <person name="Nordberg E.K."/>
            <person name="Maclean D.J."/>
            <person name="Ospina-Giraldo M.D."/>
            <person name="Morris P.F."/>
            <person name="Phuntumart V."/>
            <person name="Putnam N.H."/>
            <person name="Rash S."/>
            <person name="Rose J.K."/>
            <person name="Sakihama Y."/>
            <person name="Salamov A.A."/>
            <person name="Savidor A."/>
            <person name="Scheuring C.F."/>
            <person name="Smith B.M."/>
            <person name="Sobral B.W."/>
            <person name="Terry A."/>
            <person name="Torto-Alalibo T.A."/>
            <person name="Win J."/>
            <person name="Xu Z."/>
            <person name="Zhang H."/>
            <person name="Grigoriev I.V."/>
            <person name="Rokhsar D.S."/>
            <person name="Boore J.L."/>
        </authorList>
    </citation>
    <scope>NUCLEOTIDE SEQUENCE [LARGE SCALE GENOMIC DNA]</scope>
    <source>
        <strain evidence="2 3">P6497</strain>
    </source>
</reference>
<keyword evidence="3" id="KW-1185">Reference proteome</keyword>
<accession>G4ZMS4</accession>
<dbReference type="SMR" id="G4ZMS4"/>
<dbReference type="AlphaFoldDB" id="G4ZMS4"/>
<evidence type="ECO:0000313" key="3">
    <source>
        <dbReference type="Proteomes" id="UP000002640"/>
    </source>
</evidence>
<feature type="compositionally biased region" description="Low complexity" evidence="1">
    <location>
        <begin position="155"/>
        <end position="164"/>
    </location>
</feature>
<feature type="compositionally biased region" description="Low complexity" evidence="1">
    <location>
        <begin position="200"/>
        <end position="210"/>
    </location>
</feature>
<name>G4ZMS4_PHYSP</name>
<gene>
    <name evidence="2" type="ORF">PHYSODRAFT_507596</name>
</gene>
<dbReference type="GeneID" id="20658770"/>
<dbReference type="Proteomes" id="UP000002640">
    <property type="component" value="Unassembled WGS sequence"/>
</dbReference>
<feature type="region of interest" description="Disordered" evidence="1">
    <location>
        <begin position="72"/>
        <end position="210"/>
    </location>
</feature>
<sequence length="210" mass="22330">MNRRQAQRSLADLISKCEAAHIQLPEDPLKARAEAVEAIVHSLKDGKANLGDAQEELQQKYGLELVWKQHMENEEAKRQRRRQSQKKKAPTRAKDPRLSKNLGATSTARMGVMTPSKRPNAAQEGDGEMKSAKKAKSARGLIVSGGSSDKEEKPPASGKKAAAGLGTIIGDGNSSGSPDQGIVDMLDLEDLGDPDGGSGSATSSDGEFDL</sequence>
<proteinExistence type="predicted"/>